<keyword evidence="6" id="KW-1185">Reference proteome</keyword>
<dbReference type="PANTHER" id="PTHR11817">
    <property type="entry name" value="PYRUVATE KINASE"/>
    <property type="match status" value="1"/>
</dbReference>
<keyword evidence="3" id="KW-0479">Metal-binding</keyword>
<dbReference type="OrthoDB" id="8050074at2759"/>
<evidence type="ECO:0000259" key="5">
    <source>
        <dbReference type="Pfam" id="PF02887"/>
    </source>
</evidence>
<feature type="domain" description="Pyruvate kinase barrel" evidence="4">
    <location>
        <begin position="218"/>
        <end position="358"/>
    </location>
</feature>
<dbReference type="Gene3D" id="2.40.33.10">
    <property type="entry name" value="PK beta-barrel domain-like"/>
    <property type="match status" value="1"/>
</dbReference>
<dbReference type="InterPro" id="IPR015806">
    <property type="entry name" value="Pyrv_Knase_insert_dom_sf"/>
</dbReference>
<feature type="domain" description="Pyruvate kinase C-terminal" evidence="5">
    <location>
        <begin position="488"/>
        <end position="594"/>
    </location>
</feature>
<organism evidence="6 7">
    <name type="scientific">Drosophila hydei</name>
    <name type="common">Fruit fly</name>
    <dbReference type="NCBI Taxonomy" id="7224"/>
    <lineage>
        <taxon>Eukaryota</taxon>
        <taxon>Metazoa</taxon>
        <taxon>Ecdysozoa</taxon>
        <taxon>Arthropoda</taxon>
        <taxon>Hexapoda</taxon>
        <taxon>Insecta</taxon>
        <taxon>Pterygota</taxon>
        <taxon>Neoptera</taxon>
        <taxon>Endopterygota</taxon>
        <taxon>Diptera</taxon>
        <taxon>Brachycera</taxon>
        <taxon>Muscomorpha</taxon>
        <taxon>Ephydroidea</taxon>
        <taxon>Drosophilidae</taxon>
        <taxon>Drosophila</taxon>
    </lineage>
</organism>
<evidence type="ECO:0000313" key="7">
    <source>
        <dbReference type="RefSeq" id="XP_023173162.2"/>
    </source>
</evidence>
<dbReference type="Pfam" id="PF02887">
    <property type="entry name" value="PK_C"/>
    <property type="match status" value="1"/>
</dbReference>
<dbReference type="InterPro" id="IPR001697">
    <property type="entry name" value="Pyr_Knase"/>
</dbReference>
<evidence type="ECO:0000256" key="1">
    <source>
        <dbReference type="ARBA" id="ARBA00001958"/>
    </source>
</evidence>
<dbReference type="RefSeq" id="XP_023173162.2">
    <property type="nucleotide sequence ID" value="XM_023317394.2"/>
</dbReference>
<evidence type="ECO:0000256" key="2">
    <source>
        <dbReference type="ARBA" id="ARBA00022679"/>
    </source>
</evidence>
<dbReference type="InterPro" id="IPR015795">
    <property type="entry name" value="Pyrv_Knase_C"/>
</dbReference>
<dbReference type="InterPro" id="IPR011037">
    <property type="entry name" value="Pyrv_Knase-like_insert_dom_sf"/>
</dbReference>
<dbReference type="SUPFAM" id="SSF50800">
    <property type="entry name" value="PK beta-barrel domain-like"/>
    <property type="match status" value="1"/>
</dbReference>
<sequence length="640" mass="73820">MAGVSKKDRNSETDGYNNICKRLHIATIDVEKVLRAKELLASMQRRRAFKKLFGFDDGHSEQNLEDMQRLTSTHSIRMMSIAGNTDSMFNDEIENYEEMSEDTCQMPFDEERWGNFFTDFEILSLPEGVNPNGNNQCIEMGFENCVDDLCLYLKSGVRCFMIDLFRGPLGKSQNLIVQLREAEIAVSKEYGFPVASTIIAKLSPRYQYSGYLDTVHFNSIKLKKGEKVTLTTDRKYSSHCTSRLIYVNARFLLIDIKNFDIILIGEDIQLMVRSVRQESLKCCVCREGTLTSYMPVLFPQRCSKYRVSYEELEDFTFAREVGINVVVSDIAGTVQYVNDLEKVMSSLQCENLRLYARVVINDIKSCDGEMNWIAQRYDGFLVELSEPENAPDILQLCPDALCILQLAYNAKKPIILDPWHISQQRLRVDPEHYYHIFFYPDKYLVKFNQFKAVFYFNFLQSAIFDQIVPRDLSKMPLCDSSHTGADGMARAVVAASMEASATAIIVSGVTTRMVQKISHFRPKTPILFVSHMRSAEDYVSLYHNVTMLPFRTSYFIGHQRNIFRKFIFALAYLASRKIIKNGDKIILVYNYTTGTTFPEKYFIYTFDKVHFVEHLSKSLFPREAECDVCSQKEGMFIYTH</sequence>
<proteinExistence type="predicted"/>
<dbReference type="KEGG" id="dhe:111600999"/>
<gene>
    <name evidence="7" type="primary">LOC111600999</name>
</gene>
<dbReference type="GeneID" id="111600999"/>
<accession>A0A6J1M4D2</accession>
<dbReference type="InterPro" id="IPR036918">
    <property type="entry name" value="Pyrv_Knase_C_sf"/>
</dbReference>
<dbReference type="GO" id="GO:0030955">
    <property type="term" value="F:potassium ion binding"/>
    <property type="evidence" value="ECO:0007669"/>
    <property type="project" value="InterPro"/>
</dbReference>
<dbReference type="OMA" id="MHCDGMR"/>
<keyword evidence="7" id="KW-0670">Pyruvate</keyword>
<dbReference type="GO" id="GO:0000287">
    <property type="term" value="F:magnesium ion binding"/>
    <property type="evidence" value="ECO:0007669"/>
    <property type="project" value="InterPro"/>
</dbReference>
<dbReference type="GO" id="GO:0004743">
    <property type="term" value="F:pyruvate kinase activity"/>
    <property type="evidence" value="ECO:0007669"/>
    <property type="project" value="InterPro"/>
</dbReference>
<keyword evidence="7" id="KW-0418">Kinase</keyword>
<dbReference type="Gene3D" id="3.40.1380.20">
    <property type="entry name" value="Pyruvate kinase, C-terminal domain"/>
    <property type="match status" value="1"/>
</dbReference>
<comment type="cofactor">
    <cofactor evidence="1">
        <name>K(+)</name>
        <dbReference type="ChEBI" id="CHEBI:29103"/>
    </cofactor>
</comment>
<protein>
    <submittedName>
        <fullName evidence="7">Pyruvate kinase</fullName>
    </submittedName>
</protein>
<dbReference type="GO" id="GO:0016301">
    <property type="term" value="F:kinase activity"/>
    <property type="evidence" value="ECO:0007669"/>
    <property type="project" value="UniProtKB-KW"/>
</dbReference>
<dbReference type="AlphaFoldDB" id="A0A6J1M4D2"/>
<keyword evidence="2" id="KW-0808">Transferase</keyword>
<dbReference type="Proteomes" id="UP000504633">
    <property type="component" value="Unplaced"/>
</dbReference>
<evidence type="ECO:0000256" key="3">
    <source>
        <dbReference type="ARBA" id="ARBA00022723"/>
    </source>
</evidence>
<reference evidence="7" key="1">
    <citation type="submission" date="2025-08" db="UniProtKB">
        <authorList>
            <consortium name="RefSeq"/>
        </authorList>
    </citation>
    <scope>IDENTIFICATION</scope>
    <source>
        <strain evidence="7">15085-1641.00</strain>
        <tissue evidence="7">Whole body</tissue>
    </source>
</reference>
<dbReference type="Pfam" id="PF00224">
    <property type="entry name" value="PK"/>
    <property type="match status" value="1"/>
</dbReference>
<name>A0A6J1M4D2_DROHY</name>
<dbReference type="InterPro" id="IPR015793">
    <property type="entry name" value="Pyrv_Knase_brl"/>
</dbReference>
<dbReference type="SUPFAM" id="SSF52935">
    <property type="entry name" value="PK C-terminal domain-like"/>
    <property type="match status" value="1"/>
</dbReference>
<evidence type="ECO:0000313" key="6">
    <source>
        <dbReference type="Proteomes" id="UP000504633"/>
    </source>
</evidence>
<evidence type="ECO:0000259" key="4">
    <source>
        <dbReference type="Pfam" id="PF00224"/>
    </source>
</evidence>